<accession>A0A9P9A4V8</accession>
<dbReference type="GO" id="GO:0008299">
    <property type="term" value="P:isoprenoid biosynthetic process"/>
    <property type="evidence" value="ECO:0007669"/>
    <property type="project" value="UniProtKB-ARBA"/>
</dbReference>
<keyword evidence="4" id="KW-0479">Metal-binding</keyword>
<dbReference type="GeneID" id="70135266"/>
<comment type="caution">
    <text evidence="5">The sequence shown here is derived from an EMBL/GenBank/DDBJ whole genome shotgun (WGS) entry which is preliminary data.</text>
</comment>
<dbReference type="SUPFAM" id="SSF48576">
    <property type="entry name" value="Terpenoid synthases"/>
    <property type="match status" value="1"/>
</dbReference>
<comment type="cofactor">
    <cofactor evidence="1 4">
        <name>Mg(2+)</name>
        <dbReference type="ChEBI" id="CHEBI:18420"/>
    </cofactor>
</comment>
<evidence type="ECO:0000256" key="3">
    <source>
        <dbReference type="ARBA" id="ARBA00022842"/>
    </source>
</evidence>
<dbReference type="PANTHER" id="PTHR35201:SF4">
    <property type="entry name" value="BETA-PINACENE SYNTHASE-RELATED"/>
    <property type="match status" value="1"/>
</dbReference>
<dbReference type="AlphaFoldDB" id="A0A9P9A4V8"/>
<dbReference type="PANTHER" id="PTHR35201">
    <property type="entry name" value="TERPENE SYNTHASE"/>
    <property type="match status" value="1"/>
</dbReference>
<comment type="similarity">
    <text evidence="2 4">Belongs to the terpene synthase family.</text>
</comment>
<dbReference type="GO" id="GO:0010333">
    <property type="term" value="F:terpene synthase activity"/>
    <property type="evidence" value="ECO:0007669"/>
    <property type="project" value="InterPro"/>
</dbReference>
<evidence type="ECO:0000313" key="5">
    <source>
        <dbReference type="EMBL" id="KAH6660274.1"/>
    </source>
</evidence>
<sequence>MPRGTETQILAKKLKGKKLVIPDLKPIFSHWPSQQSEHYAKTKDAVQRKLSIILPSEKHQKAVNDADPALLAARWWPTSTWDRFQVMTDLTIWFGIWDDYVENLENLQDAEEFRLATKEYVAQSFGLANREGTPVPIHRLIRNFESIAQRIREAYDHEQREELLRHFDQYIDATRIETEFEKSEFVPSLQRYWEVRTLTSGMGTLLGMSEFALDVKLPMSIITTTAYETLWVSTIVINSVINDLISLKKEMRAGSVLSSVALLFHEFEDLDLAVQLSVDYIQQLVELYDNTAEVLLQGISYDAQAHEAVSKVVDLFRMVNTGNLEWSLVAKRYGVADFIKEDGSIELYL</sequence>
<evidence type="ECO:0000313" key="6">
    <source>
        <dbReference type="Proteomes" id="UP000758603"/>
    </source>
</evidence>
<keyword evidence="3 4" id="KW-0460">Magnesium</keyword>
<dbReference type="Pfam" id="PF19086">
    <property type="entry name" value="Terpene_syn_C_2"/>
    <property type="match status" value="1"/>
</dbReference>
<dbReference type="EMBL" id="JAGPXC010000001">
    <property type="protein sequence ID" value="KAH6660274.1"/>
    <property type="molecule type" value="Genomic_DNA"/>
</dbReference>
<evidence type="ECO:0000256" key="2">
    <source>
        <dbReference type="ARBA" id="ARBA00006333"/>
    </source>
</evidence>
<dbReference type="GO" id="GO:0046872">
    <property type="term" value="F:metal ion binding"/>
    <property type="evidence" value="ECO:0007669"/>
    <property type="project" value="UniProtKB-KW"/>
</dbReference>
<dbReference type="InterPro" id="IPR034686">
    <property type="entry name" value="Terpene_cyclase-like_2"/>
</dbReference>
<evidence type="ECO:0000256" key="1">
    <source>
        <dbReference type="ARBA" id="ARBA00001946"/>
    </source>
</evidence>
<proteinExistence type="inferred from homology"/>
<organism evidence="5 6">
    <name type="scientific">Truncatella angustata</name>
    <dbReference type="NCBI Taxonomy" id="152316"/>
    <lineage>
        <taxon>Eukaryota</taxon>
        <taxon>Fungi</taxon>
        <taxon>Dikarya</taxon>
        <taxon>Ascomycota</taxon>
        <taxon>Pezizomycotina</taxon>
        <taxon>Sordariomycetes</taxon>
        <taxon>Xylariomycetidae</taxon>
        <taxon>Amphisphaeriales</taxon>
        <taxon>Sporocadaceae</taxon>
        <taxon>Truncatella</taxon>
    </lineage>
</organism>
<dbReference type="EC" id="4.2.3.-" evidence="4"/>
<dbReference type="SFLD" id="SFLDS00005">
    <property type="entry name" value="Isoprenoid_Synthase_Type_I"/>
    <property type="match status" value="1"/>
</dbReference>
<dbReference type="OrthoDB" id="2861623at2759"/>
<dbReference type="Gene3D" id="1.10.600.10">
    <property type="entry name" value="Farnesyl Diphosphate Synthase"/>
    <property type="match status" value="1"/>
</dbReference>
<reference evidence="5" key="1">
    <citation type="journal article" date="2021" name="Nat. Commun.">
        <title>Genetic determinants of endophytism in the Arabidopsis root mycobiome.</title>
        <authorList>
            <person name="Mesny F."/>
            <person name="Miyauchi S."/>
            <person name="Thiergart T."/>
            <person name="Pickel B."/>
            <person name="Atanasova L."/>
            <person name="Karlsson M."/>
            <person name="Huettel B."/>
            <person name="Barry K.W."/>
            <person name="Haridas S."/>
            <person name="Chen C."/>
            <person name="Bauer D."/>
            <person name="Andreopoulos W."/>
            <person name="Pangilinan J."/>
            <person name="LaButti K."/>
            <person name="Riley R."/>
            <person name="Lipzen A."/>
            <person name="Clum A."/>
            <person name="Drula E."/>
            <person name="Henrissat B."/>
            <person name="Kohler A."/>
            <person name="Grigoriev I.V."/>
            <person name="Martin F.M."/>
            <person name="Hacquard S."/>
        </authorList>
    </citation>
    <scope>NUCLEOTIDE SEQUENCE</scope>
    <source>
        <strain evidence="5">MPI-SDFR-AT-0073</strain>
    </source>
</reference>
<dbReference type="SFLD" id="SFLDG01020">
    <property type="entry name" value="Terpene_Cyclase_Like_2"/>
    <property type="match status" value="1"/>
</dbReference>
<name>A0A9P9A4V8_9PEZI</name>
<dbReference type="Proteomes" id="UP000758603">
    <property type="component" value="Unassembled WGS sequence"/>
</dbReference>
<keyword evidence="4" id="KW-0456">Lyase</keyword>
<dbReference type="RefSeq" id="XP_045964405.1">
    <property type="nucleotide sequence ID" value="XM_046106375.1"/>
</dbReference>
<gene>
    <name evidence="5" type="ORF">BKA67DRAFT_653468</name>
</gene>
<dbReference type="InterPro" id="IPR008949">
    <property type="entry name" value="Isoprenoid_synthase_dom_sf"/>
</dbReference>
<keyword evidence="6" id="KW-1185">Reference proteome</keyword>
<evidence type="ECO:0000256" key="4">
    <source>
        <dbReference type="RuleBase" id="RU366034"/>
    </source>
</evidence>
<protein>
    <recommendedName>
        <fullName evidence="4">Terpene synthase</fullName>
        <ecNumber evidence="4">4.2.3.-</ecNumber>
    </recommendedName>
</protein>